<dbReference type="Proteomes" id="UP000298061">
    <property type="component" value="Unassembled WGS sequence"/>
</dbReference>
<feature type="compositionally biased region" description="Pro residues" evidence="1">
    <location>
        <begin position="1"/>
        <end position="12"/>
    </location>
</feature>
<accession>A0A4Y9ZUM3</accession>
<dbReference type="EMBL" id="SFCI01000972">
    <property type="protein sequence ID" value="TFY77219.1"/>
    <property type="molecule type" value="Genomic_DNA"/>
</dbReference>
<dbReference type="GO" id="GO:0019005">
    <property type="term" value="C:SCF ubiquitin ligase complex"/>
    <property type="evidence" value="ECO:0007669"/>
    <property type="project" value="TreeGrafter"/>
</dbReference>
<keyword evidence="4" id="KW-1185">Reference proteome</keyword>
<evidence type="ECO:0000256" key="1">
    <source>
        <dbReference type="SAM" id="MobiDB-lite"/>
    </source>
</evidence>
<comment type="caution">
    <text evidence="3">The sequence shown here is derived from an EMBL/GenBank/DDBJ whole genome shotgun (WGS) entry which is preliminary data.</text>
</comment>
<reference evidence="3 4" key="1">
    <citation type="submission" date="2019-02" db="EMBL/GenBank/DDBJ databases">
        <title>Genome sequencing of the rare red list fungi Hericium alpestre (H. flagellum).</title>
        <authorList>
            <person name="Buettner E."/>
            <person name="Kellner H."/>
        </authorList>
    </citation>
    <scope>NUCLEOTIDE SEQUENCE [LARGE SCALE GENOMIC DNA]</scope>
    <source>
        <strain evidence="3 4">DSM 108284</strain>
    </source>
</reference>
<dbReference type="Gene3D" id="1.20.1280.50">
    <property type="match status" value="1"/>
</dbReference>
<dbReference type="Pfam" id="PF12937">
    <property type="entry name" value="F-box-like"/>
    <property type="match status" value="1"/>
</dbReference>
<feature type="non-terminal residue" evidence="3">
    <location>
        <position position="195"/>
    </location>
</feature>
<feature type="region of interest" description="Disordered" evidence="1">
    <location>
        <begin position="1"/>
        <end position="44"/>
    </location>
</feature>
<dbReference type="PANTHER" id="PTHR12874">
    <property type="entry name" value="F-BOX ONLY PROTEIN 48-RELATED"/>
    <property type="match status" value="1"/>
</dbReference>
<dbReference type="AlphaFoldDB" id="A0A4Y9ZUM3"/>
<dbReference type="InterPro" id="IPR036047">
    <property type="entry name" value="F-box-like_dom_sf"/>
</dbReference>
<sequence length="195" mass="21345">MRPDQPIPPPLAPQASTSNGTLYMPVQPPPTPAPSPRLRPASPSTSTFPILNPALLSPTSPTTGFSFSTPAPAPLLSPTAFIQLSPHARLVYLTSLLSVCTPAELLAVQTHVAPRLKRDFLRELPPELALYVLGHVDDPRTLARVGQVSRTWRALAQDDALWRTLCARFGFDRTAHYPDAAEADDQEERALMRKR</sequence>
<proteinExistence type="predicted"/>
<evidence type="ECO:0000313" key="4">
    <source>
        <dbReference type="Proteomes" id="UP000298061"/>
    </source>
</evidence>
<evidence type="ECO:0000259" key="2">
    <source>
        <dbReference type="PROSITE" id="PS50181"/>
    </source>
</evidence>
<feature type="domain" description="F-box" evidence="2">
    <location>
        <begin position="118"/>
        <end position="165"/>
    </location>
</feature>
<dbReference type="OrthoDB" id="19711at2759"/>
<feature type="compositionally biased region" description="Pro residues" evidence="1">
    <location>
        <begin position="26"/>
        <end position="37"/>
    </location>
</feature>
<dbReference type="STRING" id="135208.A0A4Y9ZUM3"/>
<dbReference type="GO" id="GO:0031146">
    <property type="term" value="P:SCF-dependent proteasomal ubiquitin-dependent protein catabolic process"/>
    <property type="evidence" value="ECO:0007669"/>
    <property type="project" value="TreeGrafter"/>
</dbReference>
<dbReference type="GO" id="GO:0005737">
    <property type="term" value="C:cytoplasm"/>
    <property type="evidence" value="ECO:0007669"/>
    <property type="project" value="TreeGrafter"/>
</dbReference>
<organism evidence="3 4">
    <name type="scientific">Hericium alpestre</name>
    <dbReference type="NCBI Taxonomy" id="135208"/>
    <lineage>
        <taxon>Eukaryota</taxon>
        <taxon>Fungi</taxon>
        <taxon>Dikarya</taxon>
        <taxon>Basidiomycota</taxon>
        <taxon>Agaricomycotina</taxon>
        <taxon>Agaricomycetes</taxon>
        <taxon>Russulales</taxon>
        <taxon>Hericiaceae</taxon>
        <taxon>Hericium</taxon>
    </lineage>
</organism>
<dbReference type="PROSITE" id="PS50181">
    <property type="entry name" value="FBOX"/>
    <property type="match status" value="1"/>
</dbReference>
<evidence type="ECO:0000313" key="3">
    <source>
        <dbReference type="EMBL" id="TFY77219.1"/>
    </source>
</evidence>
<dbReference type="PANTHER" id="PTHR12874:SF9">
    <property type="entry name" value="F-BOX ONLY PROTEIN 48"/>
    <property type="match status" value="1"/>
</dbReference>
<dbReference type="SMART" id="SM00256">
    <property type="entry name" value="FBOX"/>
    <property type="match status" value="1"/>
</dbReference>
<protein>
    <recommendedName>
        <fullName evidence="2">F-box domain-containing protein</fullName>
    </recommendedName>
</protein>
<gene>
    <name evidence="3" type="ORF">EWM64_g6793</name>
</gene>
<dbReference type="SUPFAM" id="SSF81383">
    <property type="entry name" value="F-box domain"/>
    <property type="match status" value="1"/>
</dbReference>
<name>A0A4Y9ZUM3_9AGAM</name>
<dbReference type="InterPro" id="IPR001810">
    <property type="entry name" value="F-box_dom"/>
</dbReference>